<dbReference type="AlphaFoldDB" id="A0A6H1ZRZ2"/>
<dbReference type="NCBIfam" id="NF033394">
    <property type="entry name" value="capsid_maj_Podo"/>
    <property type="match status" value="1"/>
</dbReference>
<dbReference type="EMBL" id="MT144182">
    <property type="protein sequence ID" value="QJA50232.1"/>
    <property type="molecule type" value="Genomic_DNA"/>
</dbReference>
<protein>
    <submittedName>
        <fullName evidence="1">Putative capsid protein</fullName>
    </submittedName>
</protein>
<sequence length="401" mass="43200">MALTISNIGSILKKVIIPIVQSELPKESILWDKIKKNSGVTITNNTIYIASRVGRHSGIYSVAEGTEPRVGKSTYGNPYTSVKYAFGTLELTDQAIEAAGEGDKKAIASILATEIKALKDDFRKDINRQWWGYGDGVLCLTNGTGATGNTSVVVDTPGTRYLDAGMYIELGTGSAFVIVAKTSGTTITCAALTGGGTPHLYTDNLAVVKENSAEMMGLQGIIDGGTGSYVTTIQNIARADNLWARCQTSATTDTAATLTEAQLISIYLQCLEYGRPDVVFTGPTGFSKYGALLTSMKRTADLKEVLAGGWKGLEFMDIGVVLDYDCPEQSTTSFGYYFVDFDTLTIAEMCEPFKWLEADAHGGILKRSASVRTNWEGTLKYYANLVGKTFQSNGRVIQRSA</sequence>
<evidence type="ECO:0000313" key="1">
    <source>
        <dbReference type="EMBL" id="QJA50232.1"/>
    </source>
</evidence>
<dbReference type="InterPro" id="IPR049718">
    <property type="entry name" value="AKO59007-like"/>
</dbReference>
<reference evidence="1" key="1">
    <citation type="submission" date="2020-03" db="EMBL/GenBank/DDBJ databases">
        <title>The deep terrestrial virosphere.</title>
        <authorList>
            <person name="Holmfeldt K."/>
            <person name="Nilsson E."/>
            <person name="Simone D."/>
            <person name="Lopez-Fernandez M."/>
            <person name="Wu X."/>
            <person name="de Brujin I."/>
            <person name="Lundin D."/>
            <person name="Andersson A."/>
            <person name="Bertilsson S."/>
            <person name="Dopson M."/>
        </authorList>
    </citation>
    <scope>NUCLEOTIDE SEQUENCE</scope>
    <source>
        <strain evidence="1">TM448A01647</strain>
    </source>
</reference>
<name>A0A6H1ZRZ2_9ZZZZ</name>
<gene>
    <name evidence="1" type="ORF">TM448A01647_0003</name>
</gene>
<accession>A0A6H1ZRZ2</accession>
<proteinExistence type="predicted"/>
<organism evidence="1">
    <name type="scientific">viral metagenome</name>
    <dbReference type="NCBI Taxonomy" id="1070528"/>
    <lineage>
        <taxon>unclassified sequences</taxon>
        <taxon>metagenomes</taxon>
        <taxon>organismal metagenomes</taxon>
    </lineage>
</organism>